<accession>A0ABR3EL75</accession>
<dbReference type="EMBL" id="JBAHYK010003367">
    <property type="protein sequence ID" value="KAL0563595.1"/>
    <property type="molecule type" value="Genomic_DNA"/>
</dbReference>
<name>A0ABR3EL75_9AGAR</name>
<dbReference type="Proteomes" id="UP001465976">
    <property type="component" value="Unassembled WGS sequence"/>
</dbReference>
<evidence type="ECO:0000313" key="2">
    <source>
        <dbReference type="Proteomes" id="UP001465976"/>
    </source>
</evidence>
<keyword evidence="2" id="KW-1185">Reference proteome</keyword>
<proteinExistence type="predicted"/>
<evidence type="ECO:0000313" key="1">
    <source>
        <dbReference type="EMBL" id="KAL0563595.1"/>
    </source>
</evidence>
<sequence>MSIRETVQHATKDAPQHSRIVKEASHLAIGTPRRRDSLNAYDSEIEDAYKALEESNHWEEIQPPTSWDHPGVYRFISEAVNESLGFKANDDDDIFRIGAD</sequence>
<reference evidence="1 2" key="1">
    <citation type="submission" date="2024-02" db="EMBL/GenBank/DDBJ databases">
        <title>A draft genome for the cacao thread blight pathogen Marasmius crinis-equi.</title>
        <authorList>
            <person name="Cohen S.P."/>
            <person name="Baruah I.K."/>
            <person name="Amoako-Attah I."/>
            <person name="Bukari Y."/>
            <person name="Meinhardt L.W."/>
            <person name="Bailey B.A."/>
        </authorList>
    </citation>
    <scope>NUCLEOTIDE SEQUENCE [LARGE SCALE GENOMIC DNA]</scope>
    <source>
        <strain evidence="1 2">GH-76</strain>
    </source>
</reference>
<protein>
    <submittedName>
        <fullName evidence="1">Uncharacterized protein</fullName>
    </submittedName>
</protein>
<organism evidence="1 2">
    <name type="scientific">Marasmius crinis-equi</name>
    <dbReference type="NCBI Taxonomy" id="585013"/>
    <lineage>
        <taxon>Eukaryota</taxon>
        <taxon>Fungi</taxon>
        <taxon>Dikarya</taxon>
        <taxon>Basidiomycota</taxon>
        <taxon>Agaricomycotina</taxon>
        <taxon>Agaricomycetes</taxon>
        <taxon>Agaricomycetidae</taxon>
        <taxon>Agaricales</taxon>
        <taxon>Marasmiineae</taxon>
        <taxon>Marasmiaceae</taxon>
        <taxon>Marasmius</taxon>
    </lineage>
</organism>
<comment type="caution">
    <text evidence="1">The sequence shown here is derived from an EMBL/GenBank/DDBJ whole genome shotgun (WGS) entry which is preliminary data.</text>
</comment>
<gene>
    <name evidence="1" type="ORF">V5O48_018471</name>
</gene>
<feature type="non-terminal residue" evidence="1">
    <location>
        <position position="100"/>
    </location>
</feature>